<protein>
    <submittedName>
        <fullName evidence="2">Uncharacterized protein</fullName>
    </submittedName>
</protein>
<evidence type="ECO:0000256" key="1">
    <source>
        <dbReference type="SAM" id="MobiDB-lite"/>
    </source>
</evidence>
<proteinExistence type="predicted"/>
<dbReference type="EMBL" id="LFOD01000003">
    <property type="protein sequence ID" value="KMV19607.1"/>
    <property type="molecule type" value="Genomic_DNA"/>
</dbReference>
<organism evidence="2 3">
    <name type="scientific">Mycolicibacterium conceptionense</name>
    <dbReference type="NCBI Taxonomy" id="451644"/>
    <lineage>
        <taxon>Bacteria</taxon>
        <taxon>Bacillati</taxon>
        <taxon>Actinomycetota</taxon>
        <taxon>Actinomycetes</taxon>
        <taxon>Mycobacteriales</taxon>
        <taxon>Mycobacteriaceae</taxon>
        <taxon>Mycolicibacterium</taxon>
    </lineage>
</organism>
<reference evidence="2 3" key="1">
    <citation type="submission" date="2015-06" db="EMBL/GenBank/DDBJ databases">
        <title>Genome sequence of Mycobacterium conceptionense strain MLE.</title>
        <authorList>
            <person name="Greninger A.L."/>
            <person name="Cunningham G."/>
            <person name="Chiu C.Y."/>
            <person name="Miller S."/>
        </authorList>
    </citation>
    <scope>NUCLEOTIDE SEQUENCE [LARGE SCALE GENOMIC DNA]</scope>
    <source>
        <strain evidence="2 3">MLE</strain>
    </source>
</reference>
<evidence type="ECO:0000313" key="3">
    <source>
        <dbReference type="Proteomes" id="UP000037594"/>
    </source>
</evidence>
<comment type="caution">
    <text evidence="2">The sequence shown here is derived from an EMBL/GenBank/DDBJ whole genome shotgun (WGS) entry which is preliminary data.</text>
</comment>
<dbReference type="Proteomes" id="UP000037594">
    <property type="component" value="Unassembled WGS sequence"/>
</dbReference>
<gene>
    <name evidence="2" type="ORF">ACT17_06060</name>
</gene>
<name>A0A0J8UFA7_9MYCO</name>
<feature type="region of interest" description="Disordered" evidence="1">
    <location>
        <begin position="24"/>
        <end position="51"/>
    </location>
</feature>
<dbReference type="OrthoDB" id="4761680at2"/>
<dbReference type="RefSeq" id="WP_048895547.1">
    <property type="nucleotide sequence ID" value="NZ_LFOD01000003.1"/>
</dbReference>
<sequence>MPTLDEVRQIGRSRGWDAANYSNAYSAGLSHGDGPEEGAAEKAADEYSGQLSEQERWQFVDGYGEGWEQYIREELED</sequence>
<dbReference type="PATRIC" id="fig|451644.5.peg.1234"/>
<accession>A0A0J8UFA7</accession>
<dbReference type="AlphaFoldDB" id="A0A0J8UFA7"/>
<evidence type="ECO:0000313" key="2">
    <source>
        <dbReference type="EMBL" id="KMV19607.1"/>
    </source>
</evidence>